<evidence type="ECO:0000313" key="3">
    <source>
        <dbReference type="Proteomes" id="UP000663868"/>
    </source>
</evidence>
<gene>
    <name evidence="2" type="ORF">KXQ929_LOCUS31386</name>
</gene>
<organism evidence="2 3">
    <name type="scientific">Adineta steineri</name>
    <dbReference type="NCBI Taxonomy" id="433720"/>
    <lineage>
        <taxon>Eukaryota</taxon>
        <taxon>Metazoa</taxon>
        <taxon>Spiralia</taxon>
        <taxon>Gnathifera</taxon>
        <taxon>Rotifera</taxon>
        <taxon>Eurotatoria</taxon>
        <taxon>Bdelloidea</taxon>
        <taxon>Adinetida</taxon>
        <taxon>Adinetidae</taxon>
        <taxon>Adineta</taxon>
    </lineage>
</organism>
<evidence type="ECO:0000313" key="2">
    <source>
        <dbReference type="EMBL" id="CAF4048662.1"/>
    </source>
</evidence>
<name>A0A819RJ42_9BILA</name>
<accession>A0A819RJ42</accession>
<evidence type="ECO:0000256" key="1">
    <source>
        <dbReference type="SAM" id="MobiDB-lite"/>
    </source>
</evidence>
<proteinExistence type="predicted"/>
<dbReference type="Proteomes" id="UP000663868">
    <property type="component" value="Unassembled WGS sequence"/>
</dbReference>
<feature type="compositionally biased region" description="Low complexity" evidence="1">
    <location>
        <begin position="1"/>
        <end position="14"/>
    </location>
</feature>
<protein>
    <submittedName>
        <fullName evidence="2">Uncharacterized protein</fullName>
    </submittedName>
</protein>
<comment type="caution">
    <text evidence="2">The sequence shown here is derived from an EMBL/GenBank/DDBJ whole genome shotgun (WGS) entry which is preliminary data.</text>
</comment>
<dbReference type="EMBL" id="CAJOBB010003587">
    <property type="protein sequence ID" value="CAF4048662.1"/>
    <property type="molecule type" value="Genomic_DNA"/>
</dbReference>
<feature type="region of interest" description="Disordered" evidence="1">
    <location>
        <begin position="1"/>
        <end position="49"/>
    </location>
</feature>
<feature type="compositionally biased region" description="Pro residues" evidence="1">
    <location>
        <begin position="27"/>
        <end position="49"/>
    </location>
</feature>
<feature type="non-terminal residue" evidence="2">
    <location>
        <position position="49"/>
    </location>
</feature>
<reference evidence="2" key="1">
    <citation type="submission" date="2021-02" db="EMBL/GenBank/DDBJ databases">
        <authorList>
            <person name="Nowell W R."/>
        </authorList>
    </citation>
    <scope>NUCLEOTIDE SEQUENCE</scope>
</reference>
<dbReference type="AlphaFoldDB" id="A0A819RJ42"/>
<sequence length="49" mass="5220">MAASAGQASNGANSFLDRYRSNLNTPRAPPPLVIRQRPPTPPTPPPLII</sequence>